<comment type="caution">
    <text evidence="1">The sequence shown here is derived from an EMBL/GenBank/DDBJ whole genome shotgun (WGS) entry which is preliminary data.</text>
</comment>
<reference evidence="1 2" key="1">
    <citation type="submission" date="2017-05" db="EMBL/GenBank/DDBJ databases">
        <title>Whole genome sequencing of Yersinia kristensenii.</title>
        <authorList>
            <person name="Campioni F."/>
        </authorList>
    </citation>
    <scope>NUCLEOTIDE SEQUENCE [LARGE SCALE GENOMIC DNA]</scope>
    <source>
        <strain evidence="1 2">CFSAN060536</strain>
    </source>
</reference>
<sequence>MMTIKFVYKESEERIHEAIEVRLSKSGNLHVTRPDKTTDVVELSPGTTVYVANDAGKTVSRYFGLNKEEPEAGIQLQCA</sequence>
<accession>A0A209A591</accession>
<protein>
    <submittedName>
        <fullName evidence="1">Uncharacterized protein</fullName>
    </submittedName>
</protein>
<dbReference type="AlphaFoldDB" id="A0A209A591"/>
<gene>
    <name evidence="1" type="ORF">CBW57_06680</name>
</gene>
<proteinExistence type="predicted"/>
<organism evidence="1 2">
    <name type="scientific">Yersinia intermedia</name>
    <dbReference type="NCBI Taxonomy" id="631"/>
    <lineage>
        <taxon>Bacteria</taxon>
        <taxon>Pseudomonadati</taxon>
        <taxon>Pseudomonadota</taxon>
        <taxon>Gammaproteobacteria</taxon>
        <taxon>Enterobacterales</taxon>
        <taxon>Yersiniaceae</taxon>
        <taxon>Yersinia</taxon>
    </lineage>
</organism>
<evidence type="ECO:0000313" key="1">
    <source>
        <dbReference type="EMBL" id="OVZ87934.1"/>
    </source>
</evidence>
<evidence type="ECO:0000313" key="2">
    <source>
        <dbReference type="Proteomes" id="UP000196440"/>
    </source>
</evidence>
<dbReference type="EMBL" id="NHOI01000009">
    <property type="protein sequence ID" value="OVZ87934.1"/>
    <property type="molecule type" value="Genomic_DNA"/>
</dbReference>
<dbReference type="Proteomes" id="UP000196440">
    <property type="component" value="Unassembled WGS sequence"/>
</dbReference>
<dbReference type="RefSeq" id="WP_087815647.1">
    <property type="nucleotide sequence ID" value="NZ_NHOI01000009.1"/>
</dbReference>
<name>A0A209A591_YERIN</name>